<dbReference type="CDD" id="cd00114">
    <property type="entry name" value="LIGANc"/>
    <property type="match status" value="1"/>
</dbReference>
<dbReference type="Pfam" id="PF01653">
    <property type="entry name" value="DNA_ligase_aden"/>
    <property type="match status" value="1"/>
</dbReference>
<feature type="binding site" evidence="12">
    <location>
        <position position="440"/>
    </location>
    <ligand>
        <name>Zn(2+)</name>
        <dbReference type="ChEBI" id="CHEBI:29105"/>
    </ligand>
</feature>
<dbReference type="PIRSF" id="PIRSF001604">
    <property type="entry name" value="LigA"/>
    <property type="match status" value="1"/>
</dbReference>
<feature type="binding site" evidence="12">
    <location>
        <begin position="97"/>
        <end position="98"/>
    </location>
    <ligand>
        <name>NAD(+)</name>
        <dbReference type="ChEBI" id="CHEBI:57540"/>
    </ligand>
</feature>
<keyword evidence="15" id="KW-1185">Reference proteome</keyword>
<reference evidence="14 15" key="1">
    <citation type="submission" date="2021-03" db="EMBL/GenBank/DDBJ databases">
        <authorList>
            <person name="So Y."/>
        </authorList>
    </citation>
    <scope>NUCLEOTIDE SEQUENCE [LARGE SCALE GENOMIC DNA]</scope>
    <source>
        <strain evidence="14 15">SSH11</strain>
    </source>
</reference>
<keyword evidence="6 12" id="KW-0862">Zinc</keyword>
<evidence type="ECO:0000256" key="10">
    <source>
        <dbReference type="ARBA" id="ARBA00023211"/>
    </source>
</evidence>
<dbReference type="Gene3D" id="1.10.150.20">
    <property type="entry name" value="5' to 3' exonuclease, C-terminal subdomain"/>
    <property type="match status" value="2"/>
</dbReference>
<feature type="active site" description="N6-AMP-lysine intermediate" evidence="12">
    <location>
        <position position="133"/>
    </location>
</feature>
<dbReference type="InterPro" id="IPR010994">
    <property type="entry name" value="RuvA_2-like"/>
</dbReference>
<dbReference type="SMART" id="SM00292">
    <property type="entry name" value="BRCT"/>
    <property type="match status" value="1"/>
</dbReference>
<feature type="binding site" evidence="12">
    <location>
        <position position="131"/>
    </location>
    <ligand>
        <name>NAD(+)</name>
        <dbReference type="ChEBI" id="CHEBI:57540"/>
    </ligand>
</feature>
<keyword evidence="8 12" id="KW-0520">NAD</keyword>
<evidence type="ECO:0000256" key="7">
    <source>
        <dbReference type="ARBA" id="ARBA00022842"/>
    </source>
</evidence>
<feature type="binding site" evidence="12">
    <location>
        <position position="190"/>
    </location>
    <ligand>
        <name>NAD(+)</name>
        <dbReference type="ChEBI" id="CHEBI:57540"/>
    </ligand>
</feature>
<dbReference type="EC" id="6.5.1.2" evidence="12"/>
<dbReference type="Proteomes" id="UP000681594">
    <property type="component" value="Unassembled WGS sequence"/>
</dbReference>
<dbReference type="Pfam" id="PF03119">
    <property type="entry name" value="DNA_ligase_ZBD"/>
    <property type="match status" value="1"/>
</dbReference>
<dbReference type="InterPro" id="IPR001357">
    <property type="entry name" value="BRCT_dom"/>
</dbReference>
<dbReference type="Pfam" id="PF03120">
    <property type="entry name" value="OB_DNA_ligase"/>
    <property type="match status" value="1"/>
</dbReference>
<feature type="binding site" evidence="12">
    <location>
        <position position="154"/>
    </location>
    <ligand>
        <name>NAD(+)</name>
        <dbReference type="ChEBI" id="CHEBI:57540"/>
    </ligand>
</feature>
<evidence type="ECO:0000256" key="1">
    <source>
        <dbReference type="ARBA" id="ARBA00004067"/>
    </source>
</evidence>
<comment type="caution">
    <text evidence="14">The sequence shown here is derived from an EMBL/GenBank/DDBJ whole genome shotgun (WGS) entry which is preliminary data.</text>
</comment>
<dbReference type="Pfam" id="PF12826">
    <property type="entry name" value="HHH_2"/>
    <property type="match status" value="1"/>
</dbReference>
<feature type="binding site" evidence="12">
    <location>
        <begin position="48"/>
        <end position="52"/>
    </location>
    <ligand>
        <name>NAD(+)</name>
        <dbReference type="ChEBI" id="CHEBI:57540"/>
    </ligand>
</feature>
<dbReference type="SUPFAM" id="SSF52113">
    <property type="entry name" value="BRCT domain"/>
    <property type="match status" value="1"/>
</dbReference>
<dbReference type="InterPro" id="IPR036420">
    <property type="entry name" value="BRCT_dom_sf"/>
</dbReference>
<dbReference type="InterPro" id="IPR001679">
    <property type="entry name" value="DNA_ligase"/>
</dbReference>
<dbReference type="Gene3D" id="3.40.50.10190">
    <property type="entry name" value="BRCT domain"/>
    <property type="match status" value="1"/>
</dbReference>
<evidence type="ECO:0000256" key="12">
    <source>
        <dbReference type="HAMAP-Rule" id="MF_01588"/>
    </source>
</evidence>
<dbReference type="HAMAP" id="MF_01588">
    <property type="entry name" value="DNA_ligase_A"/>
    <property type="match status" value="1"/>
</dbReference>
<gene>
    <name evidence="12 14" type="primary">ligA</name>
    <name evidence="14" type="ORF">J8J14_12335</name>
</gene>
<dbReference type="SUPFAM" id="SSF56091">
    <property type="entry name" value="DNA ligase/mRNA capping enzyme, catalytic domain"/>
    <property type="match status" value="1"/>
</dbReference>
<comment type="cofactor">
    <cofactor evidence="12">
        <name>Mg(2+)</name>
        <dbReference type="ChEBI" id="CHEBI:18420"/>
    </cofactor>
    <cofactor evidence="12">
        <name>Mn(2+)</name>
        <dbReference type="ChEBI" id="CHEBI:29035"/>
    </cofactor>
</comment>
<dbReference type="PROSITE" id="PS50172">
    <property type="entry name" value="BRCT"/>
    <property type="match status" value="1"/>
</dbReference>
<evidence type="ECO:0000256" key="8">
    <source>
        <dbReference type="ARBA" id="ARBA00023027"/>
    </source>
</evidence>
<dbReference type="GO" id="GO:0003911">
    <property type="term" value="F:DNA ligase (NAD+) activity"/>
    <property type="evidence" value="ECO:0007669"/>
    <property type="project" value="UniProtKB-EC"/>
</dbReference>
<dbReference type="SMART" id="SM00532">
    <property type="entry name" value="LIGANc"/>
    <property type="match status" value="1"/>
</dbReference>
<evidence type="ECO:0000256" key="3">
    <source>
        <dbReference type="ARBA" id="ARBA00022705"/>
    </source>
</evidence>
<protein>
    <recommendedName>
        <fullName evidence="12">DNA ligase</fullName>
        <ecNumber evidence="12">6.5.1.2</ecNumber>
    </recommendedName>
    <alternativeName>
        <fullName evidence="12">Polydeoxyribonucleotide synthase [NAD(+)]</fullName>
    </alternativeName>
</protein>
<dbReference type="Pfam" id="PF00533">
    <property type="entry name" value="BRCT"/>
    <property type="match status" value="1"/>
</dbReference>
<dbReference type="NCBIfam" id="TIGR00575">
    <property type="entry name" value="dnlj"/>
    <property type="match status" value="1"/>
</dbReference>
<evidence type="ECO:0000256" key="6">
    <source>
        <dbReference type="ARBA" id="ARBA00022833"/>
    </source>
</evidence>
<keyword evidence="3 12" id="KW-0235">DNA replication</keyword>
<dbReference type="InterPro" id="IPR004149">
    <property type="entry name" value="Znf_DNAligase_C4"/>
</dbReference>
<dbReference type="NCBIfam" id="NF005932">
    <property type="entry name" value="PRK07956.1"/>
    <property type="match status" value="1"/>
</dbReference>
<name>A0ABS4AEX4_9PROT</name>
<keyword evidence="10 12" id="KW-0464">Manganese</keyword>
<dbReference type="InterPro" id="IPR041663">
    <property type="entry name" value="DisA/LigA_HHH"/>
</dbReference>
<keyword evidence="2 12" id="KW-0436">Ligase</keyword>
<dbReference type="InterPro" id="IPR012340">
    <property type="entry name" value="NA-bd_OB-fold"/>
</dbReference>
<evidence type="ECO:0000256" key="5">
    <source>
        <dbReference type="ARBA" id="ARBA00022763"/>
    </source>
</evidence>
<feature type="domain" description="BRCT" evidence="13">
    <location>
        <begin position="638"/>
        <end position="710"/>
    </location>
</feature>
<dbReference type="InterPro" id="IPR004150">
    <property type="entry name" value="NAD_DNA_ligase_OB"/>
</dbReference>
<keyword evidence="7 12" id="KW-0460">Magnesium</keyword>
<comment type="similarity">
    <text evidence="12">Belongs to the NAD-dependent DNA ligase family. LigA subfamily.</text>
</comment>
<dbReference type="PROSITE" id="PS01055">
    <property type="entry name" value="DNA_LIGASE_N1"/>
    <property type="match status" value="1"/>
</dbReference>
<feature type="binding site" evidence="12">
    <location>
        <position position="443"/>
    </location>
    <ligand>
        <name>Zn(2+)</name>
        <dbReference type="ChEBI" id="CHEBI:29105"/>
    </ligand>
</feature>
<feature type="binding site" evidence="12">
    <location>
        <position position="346"/>
    </location>
    <ligand>
        <name>NAD(+)</name>
        <dbReference type="ChEBI" id="CHEBI:57540"/>
    </ligand>
</feature>
<dbReference type="Gene3D" id="3.30.470.30">
    <property type="entry name" value="DNA ligase/mRNA capping enzyme"/>
    <property type="match status" value="1"/>
</dbReference>
<comment type="function">
    <text evidence="1 12">DNA ligase that catalyzes the formation of phosphodiester linkages between 5'-phosphoryl and 3'-hydroxyl groups in double-stranded DNA using NAD as a coenzyme and as the energy source for the reaction. It is essential for DNA replication and repair of damaged DNA.</text>
</comment>
<evidence type="ECO:0000259" key="13">
    <source>
        <dbReference type="PROSITE" id="PS50172"/>
    </source>
</evidence>
<evidence type="ECO:0000313" key="15">
    <source>
        <dbReference type="Proteomes" id="UP000681594"/>
    </source>
</evidence>
<evidence type="ECO:0000256" key="2">
    <source>
        <dbReference type="ARBA" id="ARBA00022598"/>
    </source>
</evidence>
<dbReference type="PANTHER" id="PTHR23389">
    <property type="entry name" value="CHROMOSOME TRANSMISSION FIDELITY FACTOR 18"/>
    <property type="match status" value="1"/>
</dbReference>
<dbReference type="Gene3D" id="1.10.287.610">
    <property type="entry name" value="Helix hairpin bin"/>
    <property type="match status" value="1"/>
</dbReference>
<dbReference type="InterPro" id="IPR013839">
    <property type="entry name" value="DNAligase_adenylation"/>
</dbReference>
<dbReference type="Gene3D" id="2.40.50.140">
    <property type="entry name" value="Nucleic acid-binding proteins"/>
    <property type="match status" value="1"/>
</dbReference>
<evidence type="ECO:0000256" key="4">
    <source>
        <dbReference type="ARBA" id="ARBA00022723"/>
    </source>
</evidence>
<dbReference type="EMBL" id="JAGIZB010000010">
    <property type="protein sequence ID" value="MBP0445565.1"/>
    <property type="molecule type" value="Genomic_DNA"/>
</dbReference>
<evidence type="ECO:0000256" key="11">
    <source>
        <dbReference type="ARBA" id="ARBA00034005"/>
    </source>
</evidence>
<dbReference type="CDD" id="cd17748">
    <property type="entry name" value="BRCT_DNA_ligase_like"/>
    <property type="match status" value="1"/>
</dbReference>
<comment type="catalytic activity">
    <reaction evidence="11 12">
        <text>NAD(+) + (deoxyribonucleotide)n-3'-hydroxyl + 5'-phospho-(deoxyribonucleotide)m = (deoxyribonucleotide)n+m + AMP + beta-nicotinamide D-nucleotide.</text>
        <dbReference type="EC" id="6.5.1.2"/>
    </reaction>
</comment>
<feature type="binding site" evidence="12">
    <location>
        <position position="464"/>
    </location>
    <ligand>
        <name>Zn(2+)</name>
        <dbReference type="ChEBI" id="CHEBI:29105"/>
    </ligand>
</feature>
<feature type="binding site" evidence="12">
    <location>
        <position position="322"/>
    </location>
    <ligand>
        <name>NAD(+)</name>
        <dbReference type="ChEBI" id="CHEBI:57540"/>
    </ligand>
</feature>
<dbReference type="Gene3D" id="6.20.10.30">
    <property type="match status" value="1"/>
</dbReference>
<comment type="caution">
    <text evidence="12">Lacks conserved residue(s) required for the propagation of feature annotation.</text>
</comment>
<dbReference type="SUPFAM" id="SSF50249">
    <property type="entry name" value="Nucleic acid-binding proteins"/>
    <property type="match status" value="1"/>
</dbReference>
<keyword evidence="4 12" id="KW-0479">Metal-binding</keyword>
<dbReference type="SUPFAM" id="SSF47781">
    <property type="entry name" value="RuvA domain 2-like"/>
    <property type="match status" value="1"/>
</dbReference>
<evidence type="ECO:0000256" key="9">
    <source>
        <dbReference type="ARBA" id="ARBA00023204"/>
    </source>
</evidence>
<dbReference type="InterPro" id="IPR018239">
    <property type="entry name" value="DNA_ligase_AS"/>
</dbReference>
<dbReference type="PANTHER" id="PTHR23389:SF9">
    <property type="entry name" value="DNA LIGASE"/>
    <property type="match status" value="1"/>
</dbReference>
<evidence type="ECO:0000313" key="14">
    <source>
        <dbReference type="EMBL" id="MBP0445565.1"/>
    </source>
</evidence>
<sequence length="719" mass="79081">MAAKNPSPALPPEEMTEAEAAQELESLAARIAEANAAYHVHDSPIMSDADYDALFRRNQAIEARFPELVREDSPSRRVGDAPAAGFAKARHGTPMLSLDNAFSPEDFAEFAARIRRFLGLSAEEVLRFVAEPKIDGLSVNLTYEDGVFTRGATRGDGTEGEDITENLKTLDELPRRLKPPFPDRIEIRGEVFMTKADFMAFHAEQTRLFEERERRREAGEKAGEAVRIPVNPRNAAAGSLRQLDPKVTARRPLRLFAYAQGASSSPVAETHWDYLETLRRWGFRVNPLSQLLDNEHAAADFQAGMGERRAGLDYDIDGIVYKLDRLDWQSRLGFVGRAPRWAIAWKFPAERAVTKLLEIQIQVGRTGALTPRAVMQPVNVGGVMVQHATLHNEDEVARRDARVGDTVELQRAGDVIPQIIRVVDPERPGRGEPWQPPATCPECGSPAIRPEGEVVRRCTGGLICPAQQVERLIHFASRNAMDIEGLGIENVVLLHEAKLVTTPADIFRLKEHVATLRGWKGWGGSAKGESKKVANLLAAIEARRSVSLERFIFALGIRRIGEQNARLLARHYHTAEAWRQAMLDARIIGSEAREDLGGIQGIGPAIAQELVAFFSETRNVEALDDLLREVSPEPAEAVAEGALSGKSIVFTGSLETMTRQEAEARAEQMGAKVVKSVSKKTDFVVVGADAGSKAKKAAELGLAMLTEAQWREMAGFAEG</sequence>
<keyword evidence="5 12" id="KW-0227">DNA damage</keyword>
<accession>A0ABS4AEX4</accession>
<proteinExistence type="inferred from homology"/>
<keyword evidence="9 12" id="KW-0234">DNA repair</keyword>
<dbReference type="InterPro" id="IPR013840">
    <property type="entry name" value="DNAligase_N"/>
</dbReference>
<organism evidence="14 15">
    <name type="scientific">Pararoseomonas baculiformis</name>
    <dbReference type="NCBI Taxonomy" id="2820812"/>
    <lineage>
        <taxon>Bacteria</taxon>
        <taxon>Pseudomonadati</taxon>
        <taxon>Pseudomonadota</taxon>
        <taxon>Alphaproteobacteria</taxon>
        <taxon>Acetobacterales</taxon>
        <taxon>Acetobacteraceae</taxon>
        <taxon>Pararoseomonas</taxon>
    </lineage>
</organism>